<dbReference type="SUPFAM" id="SSF109998">
    <property type="entry name" value="Triger factor/SurA peptide-binding domain-like"/>
    <property type="match status" value="1"/>
</dbReference>
<evidence type="ECO:0000256" key="2">
    <source>
        <dbReference type="ARBA" id="ARBA00022475"/>
    </source>
</evidence>
<dbReference type="Gene3D" id="1.10.4030.10">
    <property type="entry name" value="Porin chaperone SurA, peptide-binding domain"/>
    <property type="match status" value="1"/>
</dbReference>
<evidence type="ECO:0000256" key="1">
    <source>
        <dbReference type="ARBA" id="ARBA00004382"/>
    </source>
</evidence>
<dbReference type="Gene3D" id="3.10.50.40">
    <property type="match status" value="1"/>
</dbReference>
<evidence type="ECO:0000256" key="10">
    <source>
        <dbReference type="ARBA" id="ARBA00042775"/>
    </source>
</evidence>
<dbReference type="Pfam" id="PF00639">
    <property type="entry name" value="Rotamase"/>
    <property type="match status" value="1"/>
</dbReference>
<keyword evidence="7" id="KW-0143">Chaperone</keyword>
<evidence type="ECO:0000256" key="8">
    <source>
        <dbReference type="ARBA" id="ARBA00038408"/>
    </source>
</evidence>
<dbReference type="InterPro" id="IPR052029">
    <property type="entry name" value="PpiD_chaperone"/>
</dbReference>
<feature type="domain" description="PpiC" evidence="13">
    <location>
        <begin position="263"/>
        <end position="362"/>
    </location>
</feature>
<evidence type="ECO:0000256" key="4">
    <source>
        <dbReference type="ARBA" id="ARBA00022692"/>
    </source>
</evidence>
<keyword evidence="5 12" id="KW-1133">Transmembrane helix</keyword>
<dbReference type="InterPro" id="IPR027304">
    <property type="entry name" value="Trigger_fact/SurA_dom_sf"/>
</dbReference>
<organism evidence="14 15">
    <name type="scientific">Alkanindiges hydrocarboniclasticus</name>
    <dbReference type="NCBI Taxonomy" id="1907941"/>
    <lineage>
        <taxon>Bacteria</taxon>
        <taxon>Pseudomonadati</taxon>
        <taxon>Pseudomonadota</taxon>
        <taxon>Gammaproteobacteria</taxon>
        <taxon>Moraxellales</taxon>
        <taxon>Moraxellaceae</taxon>
        <taxon>Alkanindiges</taxon>
    </lineage>
</organism>
<evidence type="ECO:0000313" key="15">
    <source>
        <dbReference type="Proteomes" id="UP000192132"/>
    </source>
</evidence>
<evidence type="ECO:0000256" key="3">
    <source>
        <dbReference type="ARBA" id="ARBA00022519"/>
    </source>
</evidence>
<dbReference type="STRING" id="1907941.BKE30_10580"/>
<evidence type="ECO:0000256" key="6">
    <source>
        <dbReference type="ARBA" id="ARBA00023136"/>
    </source>
</evidence>
<dbReference type="SUPFAM" id="SSF54534">
    <property type="entry name" value="FKBP-like"/>
    <property type="match status" value="1"/>
</dbReference>
<keyword evidence="4 12" id="KW-0812">Transmembrane</keyword>
<keyword evidence="6 12" id="KW-0472">Membrane</keyword>
<dbReference type="Pfam" id="PF13624">
    <property type="entry name" value="SurA_N_3"/>
    <property type="match status" value="1"/>
</dbReference>
<evidence type="ECO:0000256" key="5">
    <source>
        <dbReference type="ARBA" id="ARBA00022989"/>
    </source>
</evidence>
<protein>
    <recommendedName>
        <fullName evidence="9">Periplasmic chaperone PpiD</fullName>
    </recommendedName>
    <alternativeName>
        <fullName evidence="10">Periplasmic folding chaperone</fullName>
    </alternativeName>
</protein>
<evidence type="ECO:0000256" key="12">
    <source>
        <dbReference type="SAM" id="Phobius"/>
    </source>
</evidence>
<proteinExistence type="inferred from homology"/>
<dbReference type="InterPro" id="IPR046357">
    <property type="entry name" value="PPIase_dom_sf"/>
</dbReference>
<accession>A0A1S8CSU7</accession>
<sequence>MEAFRRLIRGWLGKVLLVIFLIPFALVGIEGYFSGNSNDETAIQVNKGKISQTALNTAIENQRKQLLEQVQGDESRLDDTVIKKSVTNNLVYRALLLDQAKKLGFELSDQQIGQLIRQEPSFQENGKYSDALFQAYLRNSGTSLSQLLNDVREQVAIQQLAGGINDTGLASKLDIDRLAILQTEKRNVHVASLPLSGFAADTQISAKQVSDYYNKNKAQLGLPESVDVDYVLLDNNTLASQIQITEADIQAQYKAMQTKSAGTEERHVQHILIEVNDKTPEAAAKQQIEKIAARIKAGEDFGKVASEVSQDPGSASSNGDLGFLSKGTFPGAFDDTAFSLPVNQVSAPVRSDAGYHLIKVSEIKKDTVASLESLRPQLTAQAQQTKLDELYSETVNSLNDMAVDTDNLQELAKAQKLIISSAKNVTKQYAAEPLSNAAVKPALFNEDVVHGDRKISTGIEIAPGKTIWVKVNNYHAPRPQTLAEATPQIKQTLQAQAQRAKAEAKAKAIIEALKKKTPAQVQQENNITLQSIGEITRMSGAPLALERAAFAVAKPKDGQWSAGYYVQDDNLMIVAVSSVTAGDPATVNPQQRQQLTTTMATLRGQQELADYVQYLKSKAKIKDNSIAKDSK</sequence>
<dbReference type="EMBL" id="MLCN01000028">
    <property type="protein sequence ID" value="ONG38920.1"/>
    <property type="molecule type" value="Genomic_DNA"/>
</dbReference>
<dbReference type="GO" id="GO:0003755">
    <property type="term" value="F:peptidyl-prolyl cis-trans isomerase activity"/>
    <property type="evidence" value="ECO:0007669"/>
    <property type="project" value="UniProtKB-KW"/>
</dbReference>
<dbReference type="InterPro" id="IPR000297">
    <property type="entry name" value="PPIase_PpiC"/>
</dbReference>
<dbReference type="PANTHER" id="PTHR47529">
    <property type="entry name" value="PEPTIDYL-PROLYL CIS-TRANS ISOMERASE D"/>
    <property type="match status" value="1"/>
</dbReference>
<dbReference type="PROSITE" id="PS50198">
    <property type="entry name" value="PPIC_PPIASE_2"/>
    <property type="match status" value="1"/>
</dbReference>
<evidence type="ECO:0000313" key="14">
    <source>
        <dbReference type="EMBL" id="ONG38920.1"/>
    </source>
</evidence>
<reference evidence="14 15" key="1">
    <citation type="submission" date="2016-10" db="EMBL/GenBank/DDBJ databases">
        <title>Draft Genome sequence of Alkanindiges sp. strain H1.</title>
        <authorList>
            <person name="Subhash Y."/>
            <person name="Lee S."/>
        </authorList>
    </citation>
    <scope>NUCLEOTIDE SEQUENCE [LARGE SCALE GENOMIC DNA]</scope>
    <source>
        <strain evidence="14 15">H1</strain>
    </source>
</reference>
<evidence type="ECO:0000256" key="11">
    <source>
        <dbReference type="PROSITE-ProRule" id="PRU00278"/>
    </source>
</evidence>
<evidence type="ECO:0000256" key="7">
    <source>
        <dbReference type="ARBA" id="ARBA00023186"/>
    </source>
</evidence>
<keyword evidence="11" id="KW-0697">Rotamase</keyword>
<evidence type="ECO:0000256" key="9">
    <source>
        <dbReference type="ARBA" id="ARBA00040743"/>
    </source>
</evidence>
<comment type="caution">
    <text evidence="14">The sequence shown here is derived from an EMBL/GenBank/DDBJ whole genome shotgun (WGS) entry which is preliminary data.</text>
</comment>
<dbReference type="PANTHER" id="PTHR47529:SF1">
    <property type="entry name" value="PERIPLASMIC CHAPERONE PPID"/>
    <property type="match status" value="1"/>
</dbReference>
<dbReference type="Proteomes" id="UP000192132">
    <property type="component" value="Unassembled WGS sequence"/>
</dbReference>
<keyword evidence="15" id="KW-1185">Reference proteome</keyword>
<dbReference type="AlphaFoldDB" id="A0A1S8CSU7"/>
<dbReference type="OrthoDB" id="9812372at2"/>
<gene>
    <name evidence="14" type="ORF">BKE30_10580</name>
</gene>
<comment type="similarity">
    <text evidence="8">Belongs to the PpiD chaperone family.</text>
</comment>
<keyword evidence="2" id="KW-1003">Cell membrane</keyword>
<evidence type="ECO:0000259" key="13">
    <source>
        <dbReference type="PROSITE" id="PS50198"/>
    </source>
</evidence>
<comment type="subcellular location">
    <subcellularLocation>
        <location evidence="1">Cell inner membrane</location>
        <topology evidence="1">Single-pass type II membrane protein</topology>
        <orientation evidence="1">Periplasmic side</orientation>
    </subcellularLocation>
</comment>
<keyword evidence="11" id="KW-0413">Isomerase</keyword>
<keyword evidence="3" id="KW-0997">Cell inner membrane</keyword>
<dbReference type="RefSeq" id="WP_076878573.1">
    <property type="nucleotide sequence ID" value="NZ_MLCN01000028.1"/>
</dbReference>
<feature type="transmembrane region" description="Helical" evidence="12">
    <location>
        <begin position="12"/>
        <end position="33"/>
    </location>
</feature>
<name>A0A1S8CSU7_9GAMM</name>
<dbReference type="GO" id="GO:0005886">
    <property type="term" value="C:plasma membrane"/>
    <property type="evidence" value="ECO:0007669"/>
    <property type="project" value="UniProtKB-SubCell"/>
</dbReference>